<organism evidence="3 4">
    <name type="scientific">Byssothecium circinans</name>
    <dbReference type="NCBI Taxonomy" id="147558"/>
    <lineage>
        <taxon>Eukaryota</taxon>
        <taxon>Fungi</taxon>
        <taxon>Dikarya</taxon>
        <taxon>Ascomycota</taxon>
        <taxon>Pezizomycotina</taxon>
        <taxon>Dothideomycetes</taxon>
        <taxon>Pleosporomycetidae</taxon>
        <taxon>Pleosporales</taxon>
        <taxon>Massarineae</taxon>
        <taxon>Massarinaceae</taxon>
        <taxon>Byssothecium</taxon>
    </lineage>
</organism>
<comment type="pathway">
    <text evidence="1">Mycotoxin biosynthesis.</text>
</comment>
<reference evidence="3" key="1">
    <citation type="journal article" date="2020" name="Stud. Mycol.">
        <title>101 Dothideomycetes genomes: a test case for predicting lifestyles and emergence of pathogens.</title>
        <authorList>
            <person name="Haridas S."/>
            <person name="Albert R."/>
            <person name="Binder M."/>
            <person name="Bloem J."/>
            <person name="Labutti K."/>
            <person name="Salamov A."/>
            <person name="Andreopoulos B."/>
            <person name="Baker S."/>
            <person name="Barry K."/>
            <person name="Bills G."/>
            <person name="Bluhm B."/>
            <person name="Cannon C."/>
            <person name="Castanera R."/>
            <person name="Culley D."/>
            <person name="Daum C."/>
            <person name="Ezra D."/>
            <person name="Gonzalez J."/>
            <person name="Henrissat B."/>
            <person name="Kuo A."/>
            <person name="Liang C."/>
            <person name="Lipzen A."/>
            <person name="Lutzoni F."/>
            <person name="Magnuson J."/>
            <person name="Mondo S."/>
            <person name="Nolan M."/>
            <person name="Ohm R."/>
            <person name="Pangilinan J."/>
            <person name="Park H.-J."/>
            <person name="Ramirez L."/>
            <person name="Alfaro M."/>
            <person name="Sun H."/>
            <person name="Tritt A."/>
            <person name="Yoshinaga Y."/>
            <person name="Zwiers L.-H."/>
            <person name="Turgeon B."/>
            <person name="Goodwin S."/>
            <person name="Spatafora J."/>
            <person name="Crous P."/>
            <person name="Grigoriev I."/>
        </authorList>
    </citation>
    <scope>NUCLEOTIDE SEQUENCE</scope>
    <source>
        <strain evidence="3">CBS 675.92</strain>
    </source>
</reference>
<evidence type="ECO:0000256" key="1">
    <source>
        <dbReference type="ARBA" id="ARBA00004685"/>
    </source>
</evidence>
<dbReference type="Proteomes" id="UP000800035">
    <property type="component" value="Unassembled WGS sequence"/>
</dbReference>
<dbReference type="PANTHER" id="PTHR33365">
    <property type="entry name" value="YALI0B05434P"/>
    <property type="match status" value="1"/>
</dbReference>
<accession>A0A6A5U979</accession>
<dbReference type="AlphaFoldDB" id="A0A6A5U979"/>
<evidence type="ECO:0000256" key="2">
    <source>
        <dbReference type="ARBA" id="ARBA00035112"/>
    </source>
</evidence>
<comment type="similarity">
    <text evidence="2">Belongs to the ustYa family.</text>
</comment>
<dbReference type="OrthoDB" id="3687641at2759"/>
<name>A0A6A5U979_9PLEO</name>
<evidence type="ECO:0000313" key="3">
    <source>
        <dbReference type="EMBL" id="KAF1959416.1"/>
    </source>
</evidence>
<proteinExistence type="inferred from homology"/>
<protein>
    <submittedName>
        <fullName evidence="3">Uncharacterized protein</fullName>
    </submittedName>
</protein>
<evidence type="ECO:0000313" key="4">
    <source>
        <dbReference type="Proteomes" id="UP000800035"/>
    </source>
</evidence>
<dbReference type="PANTHER" id="PTHR33365:SF4">
    <property type="entry name" value="CYCLOCHLOROTINE BIOSYNTHESIS PROTEIN O"/>
    <property type="match status" value="1"/>
</dbReference>
<dbReference type="GO" id="GO:0043386">
    <property type="term" value="P:mycotoxin biosynthetic process"/>
    <property type="evidence" value="ECO:0007669"/>
    <property type="project" value="InterPro"/>
</dbReference>
<dbReference type="InterPro" id="IPR021765">
    <property type="entry name" value="UstYa-like"/>
</dbReference>
<gene>
    <name evidence="3" type="ORF">CC80DRAFT_490341</name>
</gene>
<dbReference type="Pfam" id="PF11807">
    <property type="entry name" value="UstYa"/>
    <property type="match status" value="1"/>
</dbReference>
<dbReference type="EMBL" id="ML976985">
    <property type="protein sequence ID" value="KAF1959416.1"/>
    <property type="molecule type" value="Genomic_DNA"/>
</dbReference>
<keyword evidence="4" id="KW-1185">Reference proteome</keyword>
<sequence length="169" mass="19615">MKFKENDIYQDLSHENDHYWQELLTPNGGFLIKLDEEGNAHRHGIGMFHQLHCLQMIRQALQARGGSSRRPYAEYTRHGFGEKEDDGHDPELHMLHCLDYLRQSVMCLADDTIEPPKRNSLGRGAIDGMITHQCRDSKPLYDMSRASPEWYRYASGNENDEVRGEGHHH</sequence>